<protein>
    <submittedName>
        <fullName evidence="1">Uncharacterized protein</fullName>
    </submittedName>
</protein>
<accession>A0A0E9QHS4</accession>
<reference evidence="1" key="2">
    <citation type="journal article" date="2015" name="Fish Shellfish Immunol.">
        <title>Early steps in the European eel (Anguilla anguilla)-Vibrio vulnificus interaction in the gills: Role of the RtxA13 toxin.</title>
        <authorList>
            <person name="Callol A."/>
            <person name="Pajuelo D."/>
            <person name="Ebbesson L."/>
            <person name="Teles M."/>
            <person name="MacKenzie S."/>
            <person name="Amaro C."/>
        </authorList>
    </citation>
    <scope>NUCLEOTIDE SEQUENCE</scope>
</reference>
<sequence>MNSAIEILFALINVPRNADICSNEELGTGSQTTNMRGFQCGLPNTDSSVPAKLYIPIGHRPSDTVFWPGRWKVS</sequence>
<reference evidence="1" key="1">
    <citation type="submission" date="2014-11" db="EMBL/GenBank/DDBJ databases">
        <authorList>
            <person name="Amaro Gonzalez C."/>
        </authorList>
    </citation>
    <scope>NUCLEOTIDE SEQUENCE</scope>
</reference>
<dbReference type="AlphaFoldDB" id="A0A0E9QHS4"/>
<dbReference type="EMBL" id="GBXM01092929">
    <property type="protein sequence ID" value="JAH15648.1"/>
    <property type="molecule type" value="Transcribed_RNA"/>
</dbReference>
<name>A0A0E9QHS4_ANGAN</name>
<organism evidence="1">
    <name type="scientific">Anguilla anguilla</name>
    <name type="common">European freshwater eel</name>
    <name type="synonym">Muraena anguilla</name>
    <dbReference type="NCBI Taxonomy" id="7936"/>
    <lineage>
        <taxon>Eukaryota</taxon>
        <taxon>Metazoa</taxon>
        <taxon>Chordata</taxon>
        <taxon>Craniata</taxon>
        <taxon>Vertebrata</taxon>
        <taxon>Euteleostomi</taxon>
        <taxon>Actinopterygii</taxon>
        <taxon>Neopterygii</taxon>
        <taxon>Teleostei</taxon>
        <taxon>Anguilliformes</taxon>
        <taxon>Anguillidae</taxon>
        <taxon>Anguilla</taxon>
    </lineage>
</organism>
<proteinExistence type="predicted"/>
<evidence type="ECO:0000313" key="1">
    <source>
        <dbReference type="EMBL" id="JAH15648.1"/>
    </source>
</evidence>